<evidence type="ECO:0000256" key="2">
    <source>
        <dbReference type="PROSITE-ProRule" id="PRU00176"/>
    </source>
</evidence>
<dbReference type="GO" id="GO:0003723">
    <property type="term" value="F:RNA binding"/>
    <property type="evidence" value="ECO:0007669"/>
    <property type="project" value="UniProtKB-UniRule"/>
</dbReference>
<dbReference type="InterPro" id="IPR000504">
    <property type="entry name" value="RRM_dom"/>
</dbReference>
<accession>A0A8C6WTL0</accession>
<dbReference type="InterPro" id="IPR050441">
    <property type="entry name" value="RBM"/>
</dbReference>
<dbReference type="SMART" id="SM00360">
    <property type="entry name" value="RRM"/>
    <property type="match status" value="1"/>
</dbReference>
<sequence length="70" mass="7835">MKPPRSITDWGKLFVGGLSCETKEDSLEEAFGQFGTVKKVNVVKDQHTGKSRGFGFIRYENVCRGLEIVI</sequence>
<dbReference type="Gene3D" id="3.30.70.330">
    <property type="match status" value="1"/>
</dbReference>
<dbReference type="PROSITE" id="PS50102">
    <property type="entry name" value="RRM"/>
    <property type="match status" value="1"/>
</dbReference>
<keyword evidence="1 2" id="KW-0694">RNA-binding</keyword>
<reference evidence="4" key="1">
    <citation type="submission" date="2025-08" db="UniProtKB">
        <authorList>
            <consortium name="Ensembl"/>
        </authorList>
    </citation>
    <scope>IDENTIFICATION</scope>
</reference>
<feature type="domain" description="RRM" evidence="3">
    <location>
        <begin position="11"/>
        <end position="61"/>
    </location>
</feature>
<evidence type="ECO:0000256" key="1">
    <source>
        <dbReference type="ARBA" id="ARBA00022884"/>
    </source>
</evidence>
<dbReference type="Proteomes" id="UP000694523">
    <property type="component" value="Unplaced"/>
</dbReference>
<evidence type="ECO:0000313" key="4">
    <source>
        <dbReference type="Ensembl" id="ENSNMLP00000030962.1"/>
    </source>
</evidence>
<keyword evidence="5" id="KW-1185">Reference proteome</keyword>
<reference evidence="4" key="2">
    <citation type="submission" date="2025-09" db="UniProtKB">
        <authorList>
            <consortium name="Ensembl"/>
        </authorList>
    </citation>
    <scope>IDENTIFICATION</scope>
</reference>
<evidence type="ECO:0000313" key="5">
    <source>
        <dbReference type="Proteomes" id="UP000694523"/>
    </source>
</evidence>
<dbReference type="Pfam" id="PF00076">
    <property type="entry name" value="RRM_1"/>
    <property type="match status" value="1"/>
</dbReference>
<dbReference type="SUPFAM" id="SSF54928">
    <property type="entry name" value="RNA-binding domain, RBD"/>
    <property type="match status" value="1"/>
</dbReference>
<dbReference type="InterPro" id="IPR012677">
    <property type="entry name" value="Nucleotide-bd_a/b_plait_sf"/>
</dbReference>
<protein>
    <recommendedName>
        <fullName evidence="3">RRM domain-containing protein</fullName>
    </recommendedName>
</protein>
<organism evidence="4 5">
    <name type="scientific">Neogobius melanostomus</name>
    <name type="common">round goby</name>
    <dbReference type="NCBI Taxonomy" id="47308"/>
    <lineage>
        <taxon>Eukaryota</taxon>
        <taxon>Metazoa</taxon>
        <taxon>Chordata</taxon>
        <taxon>Craniata</taxon>
        <taxon>Vertebrata</taxon>
        <taxon>Euteleostomi</taxon>
        <taxon>Actinopterygii</taxon>
        <taxon>Neopterygii</taxon>
        <taxon>Teleostei</taxon>
        <taxon>Neoteleostei</taxon>
        <taxon>Acanthomorphata</taxon>
        <taxon>Gobiaria</taxon>
        <taxon>Gobiiformes</taxon>
        <taxon>Gobioidei</taxon>
        <taxon>Gobiidae</taxon>
        <taxon>Benthophilinae</taxon>
        <taxon>Neogobiini</taxon>
        <taxon>Neogobius</taxon>
    </lineage>
</organism>
<proteinExistence type="predicted"/>
<name>A0A8C6WTL0_9GOBI</name>
<dbReference type="AlphaFoldDB" id="A0A8C6WTL0"/>
<dbReference type="InterPro" id="IPR035979">
    <property type="entry name" value="RBD_domain_sf"/>
</dbReference>
<dbReference type="Ensembl" id="ENSNMLT00000034506.1">
    <property type="protein sequence ID" value="ENSNMLP00000030962.1"/>
    <property type="gene ID" value="ENSNMLG00000019468.1"/>
</dbReference>
<evidence type="ECO:0000259" key="3">
    <source>
        <dbReference type="PROSITE" id="PS50102"/>
    </source>
</evidence>
<dbReference type="PANTHER" id="PTHR48034">
    <property type="entry name" value="TRANSFORMER-2 SEX-DETERMINING PROTEIN-RELATED"/>
    <property type="match status" value="1"/>
</dbReference>